<sequence length="83" mass="9616">MDKLIFLDNGATSFPKPEEVYVFMDNFYRNFGVNPGRSGYDLCMETEELVEKTREMLTEIFNGKDPNRLCFSYNSTDALNLVL</sequence>
<dbReference type="InterPro" id="IPR000192">
    <property type="entry name" value="Aminotrans_V_dom"/>
</dbReference>
<feature type="domain" description="Aminotransferase class V" evidence="1">
    <location>
        <begin position="5"/>
        <end position="82"/>
    </location>
</feature>
<evidence type="ECO:0000259" key="1">
    <source>
        <dbReference type="Pfam" id="PF00266"/>
    </source>
</evidence>
<protein>
    <recommendedName>
        <fullName evidence="1">Aminotransferase class V domain-containing protein</fullName>
    </recommendedName>
</protein>
<gene>
    <name evidence="2" type="ORF">LCGC14_0569080</name>
</gene>
<organism evidence="2">
    <name type="scientific">marine sediment metagenome</name>
    <dbReference type="NCBI Taxonomy" id="412755"/>
    <lineage>
        <taxon>unclassified sequences</taxon>
        <taxon>metagenomes</taxon>
        <taxon>ecological metagenomes</taxon>
    </lineage>
</organism>
<dbReference type="SUPFAM" id="SSF53383">
    <property type="entry name" value="PLP-dependent transferases"/>
    <property type="match status" value="1"/>
</dbReference>
<evidence type="ECO:0000313" key="2">
    <source>
        <dbReference type="EMBL" id="KKN56764.1"/>
    </source>
</evidence>
<dbReference type="Gene3D" id="3.40.640.10">
    <property type="entry name" value="Type I PLP-dependent aspartate aminotransferase-like (Major domain)"/>
    <property type="match status" value="1"/>
</dbReference>
<dbReference type="EMBL" id="LAZR01000832">
    <property type="protein sequence ID" value="KKN56764.1"/>
    <property type="molecule type" value="Genomic_DNA"/>
</dbReference>
<dbReference type="InterPro" id="IPR015422">
    <property type="entry name" value="PyrdxlP-dep_Trfase_small"/>
</dbReference>
<accession>A0A0F9RPZ2</accession>
<dbReference type="InterPro" id="IPR015424">
    <property type="entry name" value="PyrdxlP-dep_Trfase"/>
</dbReference>
<dbReference type="AlphaFoldDB" id="A0A0F9RPZ2"/>
<dbReference type="InterPro" id="IPR015421">
    <property type="entry name" value="PyrdxlP-dep_Trfase_major"/>
</dbReference>
<comment type="caution">
    <text evidence="2">The sequence shown here is derived from an EMBL/GenBank/DDBJ whole genome shotgun (WGS) entry which is preliminary data.</text>
</comment>
<name>A0A0F9RPZ2_9ZZZZ</name>
<reference evidence="2" key="1">
    <citation type="journal article" date="2015" name="Nature">
        <title>Complex archaea that bridge the gap between prokaryotes and eukaryotes.</title>
        <authorList>
            <person name="Spang A."/>
            <person name="Saw J.H."/>
            <person name="Jorgensen S.L."/>
            <person name="Zaremba-Niedzwiedzka K."/>
            <person name="Martijn J."/>
            <person name="Lind A.E."/>
            <person name="van Eijk R."/>
            <person name="Schleper C."/>
            <person name="Guy L."/>
            <person name="Ettema T.J."/>
        </authorList>
    </citation>
    <scope>NUCLEOTIDE SEQUENCE</scope>
</reference>
<dbReference type="Pfam" id="PF00266">
    <property type="entry name" value="Aminotran_5"/>
    <property type="match status" value="1"/>
</dbReference>
<proteinExistence type="predicted"/>
<dbReference type="Gene3D" id="3.90.1150.10">
    <property type="entry name" value="Aspartate Aminotransferase, domain 1"/>
    <property type="match status" value="1"/>
</dbReference>